<dbReference type="RefSeq" id="XP_050467832.1">
    <property type="nucleotide sequence ID" value="XM_050611853.1"/>
</dbReference>
<dbReference type="GeneID" id="74897128"/>
<evidence type="ECO:0000313" key="2">
    <source>
        <dbReference type="Proteomes" id="UP000000560"/>
    </source>
</evidence>
<dbReference type="InParanoid" id="C8VCC3"/>
<gene>
    <name evidence="1" type="ORF">ANIA_11560</name>
</gene>
<dbReference type="HOGENOM" id="CLU_2740010_0_0_1"/>
<accession>C8VCC3</accession>
<evidence type="ECO:0000313" key="1">
    <source>
        <dbReference type="EMBL" id="CBF78417.1"/>
    </source>
</evidence>
<organism evidence="1 2">
    <name type="scientific">Emericella nidulans (strain FGSC A4 / ATCC 38163 / CBS 112.46 / NRRL 194 / M139)</name>
    <name type="common">Aspergillus nidulans</name>
    <dbReference type="NCBI Taxonomy" id="227321"/>
    <lineage>
        <taxon>Eukaryota</taxon>
        <taxon>Fungi</taxon>
        <taxon>Dikarya</taxon>
        <taxon>Ascomycota</taxon>
        <taxon>Pezizomycotina</taxon>
        <taxon>Eurotiomycetes</taxon>
        <taxon>Eurotiomycetidae</taxon>
        <taxon>Eurotiales</taxon>
        <taxon>Aspergillaceae</taxon>
        <taxon>Aspergillus</taxon>
        <taxon>Aspergillus subgen. Nidulantes</taxon>
    </lineage>
</organism>
<sequence length="71" mass="8282">MDRHPFRPAHLHVISRMLVERRGDARAGLEFENDIKTVKASSAFKVDLELPRFMGILRRRLRLLNLAERAS</sequence>
<dbReference type="Proteomes" id="UP000000560">
    <property type="component" value="Chromosome IV"/>
</dbReference>
<name>C8VCC3_EMENI</name>
<dbReference type="EMBL" id="BN001304">
    <property type="protein sequence ID" value="CBF78417.1"/>
    <property type="molecule type" value="Genomic_DNA"/>
</dbReference>
<dbReference type="KEGG" id="ani:ANIA_11560"/>
<dbReference type="AlphaFoldDB" id="C8VCC3"/>
<reference evidence="2" key="2">
    <citation type="journal article" date="2009" name="Fungal Genet. Biol.">
        <title>The 2008 update of the Aspergillus nidulans genome annotation: a community effort.</title>
        <authorList>
            <person name="Wortman J.R."/>
            <person name="Gilsenan J.M."/>
            <person name="Joardar V."/>
            <person name="Deegan J."/>
            <person name="Clutterbuck J."/>
            <person name="Andersen M.R."/>
            <person name="Archer D."/>
            <person name="Bencina M."/>
            <person name="Braus G."/>
            <person name="Coutinho P."/>
            <person name="von Dohren H."/>
            <person name="Doonan J."/>
            <person name="Driessen A.J."/>
            <person name="Durek P."/>
            <person name="Espeso E."/>
            <person name="Fekete E."/>
            <person name="Flipphi M."/>
            <person name="Estrada C.G."/>
            <person name="Geysens S."/>
            <person name="Goldman G."/>
            <person name="de Groot P.W."/>
            <person name="Hansen K."/>
            <person name="Harris S.D."/>
            <person name="Heinekamp T."/>
            <person name="Helmstaedt K."/>
            <person name="Henrissat B."/>
            <person name="Hofmann G."/>
            <person name="Homan T."/>
            <person name="Horio T."/>
            <person name="Horiuchi H."/>
            <person name="James S."/>
            <person name="Jones M."/>
            <person name="Karaffa L."/>
            <person name="Karanyi Z."/>
            <person name="Kato M."/>
            <person name="Keller N."/>
            <person name="Kelly D.E."/>
            <person name="Kiel J.A."/>
            <person name="Kim J.M."/>
            <person name="van der Klei I.J."/>
            <person name="Klis F.M."/>
            <person name="Kovalchuk A."/>
            <person name="Krasevec N."/>
            <person name="Kubicek C.P."/>
            <person name="Liu B."/>
            <person name="Maccabe A."/>
            <person name="Meyer V."/>
            <person name="Mirabito P."/>
            <person name="Miskei M."/>
            <person name="Mos M."/>
            <person name="Mullins J."/>
            <person name="Nelson D.R."/>
            <person name="Nielsen J."/>
            <person name="Oakley B.R."/>
            <person name="Osmani S.A."/>
            <person name="Pakula T."/>
            <person name="Paszewski A."/>
            <person name="Paulsen I."/>
            <person name="Pilsyk S."/>
            <person name="Pocsi I."/>
            <person name="Punt P.J."/>
            <person name="Ram A.F."/>
            <person name="Ren Q."/>
            <person name="Robellet X."/>
            <person name="Robson G."/>
            <person name="Seiboth B."/>
            <person name="van Solingen P."/>
            <person name="Specht T."/>
            <person name="Sun J."/>
            <person name="Taheri-Talesh N."/>
            <person name="Takeshita N."/>
            <person name="Ussery D."/>
            <person name="vanKuyk P.A."/>
            <person name="Visser H."/>
            <person name="van de Vondervoort P.J."/>
            <person name="de Vries R.P."/>
            <person name="Walton J."/>
            <person name="Xiang X."/>
            <person name="Xiong Y."/>
            <person name="Zeng A.P."/>
            <person name="Brandt B.W."/>
            <person name="Cornell M.J."/>
            <person name="van den Hondel C.A."/>
            <person name="Visser J."/>
            <person name="Oliver S.G."/>
            <person name="Turner G."/>
        </authorList>
    </citation>
    <scope>GENOME REANNOTATION</scope>
    <source>
        <strain evidence="2">FGSC A4 / ATCC 38163 / CBS 112.46 / NRRL 194 / M139</strain>
    </source>
</reference>
<reference evidence="2" key="1">
    <citation type="journal article" date="2005" name="Nature">
        <title>Sequencing of Aspergillus nidulans and comparative analysis with A. fumigatus and A. oryzae.</title>
        <authorList>
            <person name="Galagan J.E."/>
            <person name="Calvo S.E."/>
            <person name="Cuomo C."/>
            <person name="Ma L.J."/>
            <person name="Wortman J.R."/>
            <person name="Batzoglou S."/>
            <person name="Lee S.I."/>
            <person name="Basturkmen M."/>
            <person name="Spevak C.C."/>
            <person name="Clutterbuck J."/>
            <person name="Kapitonov V."/>
            <person name="Jurka J."/>
            <person name="Scazzocchio C."/>
            <person name="Farman M."/>
            <person name="Butler J."/>
            <person name="Purcell S."/>
            <person name="Harris S."/>
            <person name="Braus G.H."/>
            <person name="Draht O."/>
            <person name="Busch S."/>
            <person name="D'Enfert C."/>
            <person name="Bouchier C."/>
            <person name="Goldman G.H."/>
            <person name="Bell-Pedersen D."/>
            <person name="Griffiths-Jones S."/>
            <person name="Doonan J.H."/>
            <person name="Yu J."/>
            <person name="Vienken K."/>
            <person name="Pain A."/>
            <person name="Freitag M."/>
            <person name="Selker E.U."/>
            <person name="Archer D.B."/>
            <person name="Penalva M.A."/>
            <person name="Oakley B.R."/>
            <person name="Momany M."/>
            <person name="Tanaka T."/>
            <person name="Kumagai T."/>
            <person name="Asai K."/>
            <person name="Machida M."/>
            <person name="Nierman W.C."/>
            <person name="Denning D.W."/>
            <person name="Caddick M."/>
            <person name="Hynes M."/>
            <person name="Paoletti M."/>
            <person name="Fischer R."/>
            <person name="Miller B."/>
            <person name="Dyer P."/>
            <person name="Sachs M.S."/>
            <person name="Osmani S.A."/>
            <person name="Birren B.W."/>
        </authorList>
    </citation>
    <scope>NUCLEOTIDE SEQUENCE [LARGE SCALE GENOMIC DNA]</scope>
    <source>
        <strain evidence="2">FGSC A4 / ATCC 38163 / CBS 112.46 / NRRL 194 / M139</strain>
    </source>
</reference>
<protein>
    <submittedName>
        <fullName evidence="1">Uncharacterized protein</fullName>
    </submittedName>
</protein>
<keyword evidence="2" id="KW-1185">Reference proteome</keyword>
<proteinExistence type="predicted"/>